<feature type="signal peptide" evidence="1">
    <location>
        <begin position="1"/>
        <end position="19"/>
    </location>
</feature>
<dbReference type="RefSeq" id="WP_123121661.1">
    <property type="nucleotide sequence ID" value="NZ_RJJR01000013.1"/>
</dbReference>
<dbReference type="AlphaFoldDB" id="A0A3M9N9W3"/>
<keyword evidence="3" id="KW-1185">Reference proteome</keyword>
<evidence type="ECO:0000313" key="3">
    <source>
        <dbReference type="Proteomes" id="UP000267223"/>
    </source>
</evidence>
<name>A0A3M9N9W3_9BACT</name>
<reference evidence="2 3" key="1">
    <citation type="submission" date="2018-11" db="EMBL/GenBank/DDBJ databases">
        <title>Draft genome sequence of Ferruginibacter sp. BO-59.</title>
        <authorList>
            <person name="Im W.T."/>
        </authorList>
    </citation>
    <scope>NUCLEOTIDE SEQUENCE [LARGE SCALE GENOMIC DNA]</scope>
    <source>
        <strain evidence="2 3">BO-59</strain>
    </source>
</reference>
<sequence>MKQTIFLAALISISAFTFAQSAKYEGAMKANISQLDSLMAKGNYTELANNFTRIGDAEKNQWLPYYYASYCYTMDALRSQDASAKDPIADKADSSIQKAVATLGKDNSETALIKSMIATVRMTVDPQNRYQQYGPAITDNLQKSETLDPANPRPILFEAENKYYTPEAYGGSKEEAKKLLEKAKVLFDNFKPASDISPNWGKDALEYFLSQYK</sequence>
<feature type="chain" id="PRO_5018113135" evidence="1">
    <location>
        <begin position="20"/>
        <end position="213"/>
    </location>
</feature>
<protein>
    <submittedName>
        <fullName evidence="2">Uncharacterized protein</fullName>
    </submittedName>
</protein>
<evidence type="ECO:0000256" key="1">
    <source>
        <dbReference type="SAM" id="SignalP"/>
    </source>
</evidence>
<accession>A0A3M9N9W3</accession>
<comment type="caution">
    <text evidence="2">The sequence shown here is derived from an EMBL/GenBank/DDBJ whole genome shotgun (WGS) entry which is preliminary data.</text>
</comment>
<organism evidence="2 3">
    <name type="scientific">Hanamia caeni</name>
    <dbReference type="NCBI Taxonomy" id="2294116"/>
    <lineage>
        <taxon>Bacteria</taxon>
        <taxon>Pseudomonadati</taxon>
        <taxon>Bacteroidota</taxon>
        <taxon>Chitinophagia</taxon>
        <taxon>Chitinophagales</taxon>
        <taxon>Chitinophagaceae</taxon>
        <taxon>Hanamia</taxon>
    </lineage>
</organism>
<evidence type="ECO:0000313" key="2">
    <source>
        <dbReference type="EMBL" id="RNI34600.1"/>
    </source>
</evidence>
<keyword evidence="1" id="KW-0732">Signal</keyword>
<dbReference type="EMBL" id="RJJR01000013">
    <property type="protein sequence ID" value="RNI34600.1"/>
    <property type="molecule type" value="Genomic_DNA"/>
</dbReference>
<proteinExistence type="predicted"/>
<gene>
    <name evidence="2" type="ORF">EFY79_15625</name>
</gene>
<dbReference type="Proteomes" id="UP000267223">
    <property type="component" value="Unassembled WGS sequence"/>
</dbReference>
<dbReference type="OrthoDB" id="1150971at2"/>